<feature type="non-terminal residue" evidence="1">
    <location>
        <position position="51"/>
    </location>
</feature>
<proteinExistence type="predicted"/>
<dbReference type="AlphaFoldDB" id="A0A9P7QYY8"/>
<accession>A0A9P7QYY8</accession>
<gene>
    <name evidence="1" type="ORF">JMJ77_011994</name>
</gene>
<sequence length="51" mass="5744">AEGKFESRLSGNGYRFIGVRYVCTYEGADENSMMERRKEGKHLAVTSAQTL</sequence>
<reference evidence="1" key="1">
    <citation type="submission" date="2021-05" db="EMBL/GenBank/DDBJ databases">
        <title>Comparative genomics of three Colletotrichum scovillei strains and genetic complementation revealed genes involved fungal growth and virulence on chili pepper.</title>
        <authorList>
            <person name="Hsieh D.-K."/>
            <person name="Chuang S.-C."/>
            <person name="Chen C.-Y."/>
            <person name="Chao Y.-T."/>
            <person name="Lu M.-Y.J."/>
            <person name="Lee M.-H."/>
            <person name="Shih M.-C."/>
        </authorList>
    </citation>
    <scope>NUCLEOTIDE SEQUENCE</scope>
    <source>
        <strain evidence="1">Coll-153</strain>
    </source>
</reference>
<name>A0A9P7QYY8_9PEZI</name>
<keyword evidence="2" id="KW-1185">Reference proteome</keyword>
<evidence type="ECO:0000313" key="1">
    <source>
        <dbReference type="EMBL" id="KAG7044178.1"/>
    </source>
</evidence>
<evidence type="ECO:0000313" key="2">
    <source>
        <dbReference type="Proteomes" id="UP000699042"/>
    </source>
</evidence>
<organism evidence="1 2">
    <name type="scientific">Colletotrichum scovillei</name>
    <dbReference type="NCBI Taxonomy" id="1209932"/>
    <lineage>
        <taxon>Eukaryota</taxon>
        <taxon>Fungi</taxon>
        <taxon>Dikarya</taxon>
        <taxon>Ascomycota</taxon>
        <taxon>Pezizomycotina</taxon>
        <taxon>Sordariomycetes</taxon>
        <taxon>Hypocreomycetidae</taxon>
        <taxon>Glomerellales</taxon>
        <taxon>Glomerellaceae</taxon>
        <taxon>Colletotrichum</taxon>
        <taxon>Colletotrichum acutatum species complex</taxon>
    </lineage>
</organism>
<comment type="caution">
    <text evidence="1">The sequence shown here is derived from an EMBL/GenBank/DDBJ whole genome shotgun (WGS) entry which is preliminary data.</text>
</comment>
<protein>
    <submittedName>
        <fullName evidence="1">Uncharacterized protein</fullName>
    </submittedName>
</protein>
<dbReference type="EMBL" id="JAESDN010000011">
    <property type="protein sequence ID" value="KAG7044178.1"/>
    <property type="molecule type" value="Genomic_DNA"/>
</dbReference>
<dbReference type="Proteomes" id="UP000699042">
    <property type="component" value="Unassembled WGS sequence"/>
</dbReference>